<dbReference type="OrthoDB" id="10006218at2759"/>
<dbReference type="InterPro" id="IPR025714">
    <property type="entry name" value="Methyltranfer_dom"/>
</dbReference>
<accession>R7V7C0</accession>
<reference evidence="2 4" key="2">
    <citation type="journal article" date="2013" name="Nature">
        <title>Insights into bilaterian evolution from three spiralian genomes.</title>
        <authorList>
            <person name="Simakov O."/>
            <person name="Marletaz F."/>
            <person name="Cho S.J."/>
            <person name="Edsinger-Gonzales E."/>
            <person name="Havlak P."/>
            <person name="Hellsten U."/>
            <person name="Kuo D.H."/>
            <person name="Larsson T."/>
            <person name="Lv J."/>
            <person name="Arendt D."/>
            <person name="Savage R."/>
            <person name="Osoegawa K."/>
            <person name="de Jong P."/>
            <person name="Grimwood J."/>
            <person name="Chapman J.A."/>
            <person name="Shapiro H."/>
            <person name="Aerts A."/>
            <person name="Otillar R.P."/>
            <person name="Terry A.Y."/>
            <person name="Boore J.L."/>
            <person name="Grigoriev I.V."/>
            <person name="Lindberg D.R."/>
            <person name="Seaver E.C."/>
            <person name="Weisblat D.A."/>
            <person name="Putnam N.H."/>
            <person name="Rokhsar D.S."/>
        </authorList>
    </citation>
    <scope>NUCLEOTIDE SEQUENCE</scope>
    <source>
        <strain evidence="2 4">I ESC-2004</strain>
    </source>
</reference>
<dbReference type="EMBL" id="KB296524">
    <property type="protein sequence ID" value="ELU11655.1"/>
    <property type="molecule type" value="Genomic_DNA"/>
</dbReference>
<evidence type="ECO:0000313" key="2">
    <source>
        <dbReference type="EMBL" id="ELU11655.1"/>
    </source>
</evidence>
<gene>
    <name evidence="2" type="ORF">CAPTEDRAFT_209002</name>
</gene>
<evidence type="ECO:0000313" key="4">
    <source>
        <dbReference type="Proteomes" id="UP000014760"/>
    </source>
</evidence>
<evidence type="ECO:0000313" key="3">
    <source>
        <dbReference type="EnsemblMetazoa" id="CapteP209002"/>
    </source>
</evidence>
<dbReference type="InterPro" id="IPR026913">
    <property type="entry name" value="METTL24"/>
</dbReference>
<dbReference type="Proteomes" id="UP000014760">
    <property type="component" value="Unassembled WGS sequence"/>
</dbReference>
<reference evidence="3" key="3">
    <citation type="submission" date="2015-06" db="UniProtKB">
        <authorList>
            <consortium name="EnsemblMetazoa"/>
        </authorList>
    </citation>
    <scope>IDENTIFICATION</scope>
</reference>
<organism evidence="2">
    <name type="scientific">Capitella teleta</name>
    <name type="common">Polychaete worm</name>
    <dbReference type="NCBI Taxonomy" id="283909"/>
    <lineage>
        <taxon>Eukaryota</taxon>
        <taxon>Metazoa</taxon>
        <taxon>Spiralia</taxon>
        <taxon>Lophotrochozoa</taxon>
        <taxon>Annelida</taxon>
        <taxon>Polychaeta</taxon>
        <taxon>Sedentaria</taxon>
        <taxon>Scolecida</taxon>
        <taxon>Capitellidae</taxon>
        <taxon>Capitella</taxon>
    </lineage>
</organism>
<name>R7V7C0_CAPTE</name>
<dbReference type="Pfam" id="PF13383">
    <property type="entry name" value="Methyltransf_22"/>
    <property type="match status" value="1"/>
</dbReference>
<dbReference type="PANTHER" id="PTHR32026:SF10">
    <property type="entry name" value="METHYLTRANSFERASE-LIKE PROTEIN 24-RELATED"/>
    <property type="match status" value="1"/>
</dbReference>
<proteinExistence type="predicted"/>
<keyword evidence="4" id="KW-1185">Reference proteome</keyword>
<protein>
    <recommendedName>
        <fullName evidence="1">Methyltransferase domain-containing protein</fullName>
    </recommendedName>
</protein>
<dbReference type="OMA" id="ENWHRRE"/>
<reference evidence="4" key="1">
    <citation type="submission" date="2012-12" db="EMBL/GenBank/DDBJ databases">
        <authorList>
            <person name="Hellsten U."/>
            <person name="Grimwood J."/>
            <person name="Chapman J.A."/>
            <person name="Shapiro H."/>
            <person name="Aerts A."/>
            <person name="Otillar R.P."/>
            <person name="Terry A.Y."/>
            <person name="Boore J.L."/>
            <person name="Simakov O."/>
            <person name="Marletaz F."/>
            <person name="Cho S.-J."/>
            <person name="Edsinger-Gonzales E."/>
            <person name="Havlak P."/>
            <person name="Kuo D.-H."/>
            <person name="Larsson T."/>
            <person name="Lv J."/>
            <person name="Arendt D."/>
            <person name="Savage R."/>
            <person name="Osoegawa K."/>
            <person name="de Jong P."/>
            <person name="Lindberg D.R."/>
            <person name="Seaver E.C."/>
            <person name="Weisblat D.A."/>
            <person name="Putnam N.H."/>
            <person name="Grigoriev I.V."/>
            <person name="Rokhsar D.S."/>
        </authorList>
    </citation>
    <scope>NUCLEOTIDE SEQUENCE</scope>
    <source>
        <strain evidence="4">I ESC-2004</strain>
    </source>
</reference>
<dbReference type="AlphaFoldDB" id="R7V7C0"/>
<sequence>MLDLSWSRSMSIYRFLEDLSASCLISKRFGTPQDGGWDVCLAAPYALKSGCLVYSFGIGGEWSFDDQIASAMGCTVKSFDPTVKVEKLKHGPNVHMYEIGLGGKDEVNSRGWKIYSLPSLMEVMGDSEKILDYLKIDIEWSEYESFDTILTSNVVSHIKQIGLEVHSNDSNNYYPAWELVSKMEDHGFRVWAVEHNYATPFHDIPNMNIRGLFCCSNVYFINERFLDEFTTQKQNVEATEGMQQISSDADLKSAEDAFARFIEMQRPDLCIQSSLQGHHLNWDVCLSKGILKQNSCRFCLYTKAGMHSLLSEQISLFARKNLNCTTKGNQVK</sequence>
<evidence type="ECO:0000259" key="1">
    <source>
        <dbReference type="Pfam" id="PF13383"/>
    </source>
</evidence>
<dbReference type="PANTHER" id="PTHR32026">
    <property type="entry name" value="METHYLTRANSFERASE-LIKE PROTEIN 24"/>
    <property type="match status" value="1"/>
</dbReference>
<feature type="domain" description="Methyltransferase" evidence="1">
    <location>
        <begin position="20"/>
        <end position="196"/>
    </location>
</feature>
<dbReference type="EnsemblMetazoa" id="CapteT209002">
    <property type="protein sequence ID" value="CapteP209002"/>
    <property type="gene ID" value="CapteG209002"/>
</dbReference>
<dbReference type="HOGENOM" id="CLU_837427_0_0_1"/>
<dbReference type="EMBL" id="AMQN01005667">
    <property type="status" value="NOT_ANNOTATED_CDS"/>
    <property type="molecule type" value="Genomic_DNA"/>
</dbReference>